<sequence length="241" mass="27258">MTRILICFLSILPFTGVSQTTDNIDPVAISLIDKMGEVIGGMEAISFHLRSVNDDRNQLGLMERTFTAHEVYFRGPDRMAVYNSGDKGSTGYWYNGEYITWYSFDENNYVTLPAPESIIKTIDSVNSKFGMEFPAADLFYPSFGDDLLEYFGNVTYMGIKNVEGVACHHIIAETKTDNFQIWIENGAFYLPKKFLFIKKGDSPSVVEGTFENWDTNPQLPDEIFEFNPPANADLISIMPKN</sequence>
<dbReference type="InterPro" id="IPR029046">
    <property type="entry name" value="LolA/LolB/LppX"/>
</dbReference>
<dbReference type="Pfam" id="PF09865">
    <property type="entry name" value="DUF2092"/>
    <property type="match status" value="1"/>
</dbReference>
<comment type="caution">
    <text evidence="2">The sequence shown here is derived from an EMBL/GenBank/DDBJ whole genome shotgun (WGS) entry which is preliminary data.</text>
</comment>
<evidence type="ECO:0000256" key="1">
    <source>
        <dbReference type="ARBA" id="ARBA00022729"/>
    </source>
</evidence>
<dbReference type="InterPro" id="IPR019207">
    <property type="entry name" value="DUF2092"/>
</dbReference>
<organism evidence="2 3">
    <name type="scientific">Robiginitalea aurantiaca</name>
    <dbReference type="NCBI Taxonomy" id="3056915"/>
    <lineage>
        <taxon>Bacteria</taxon>
        <taxon>Pseudomonadati</taxon>
        <taxon>Bacteroidota</taxon>
        <taxon>Flavobacteriia</taxon>
        <taxon>Flavobacteriales</taxon>
        <taxon>Flavobacteriaceae</taxon>
        <taxon>Robiginitalea</taxon>
    </lineage>
</organism>
<keyword evidence="3" id="KW-1185">Reference proteome</keyword>
<dbReference type="Gene3D" id="2.50.20.10">
    <property type="entry name" value="Lipoprotein localisation LolA/LolB/LppX"/>
    <property type="match status" value="1"/>
</dbReference>
<gene>
    <name evidence="2" type="ORF">QU605_11170</name>
</gene>
<evidence type="ECO:0000313" key="3">
    <source>
        <dbReference type="Proteomes" id="UP001174839"/>
    </source>
</evidence>
<name>A0ABT7WGJ6_9FLAO</name>
<dbReference type="RefSeq" id="WP_289725399.1">
    <property type="nucleotide sequence ID" value="NZ_JAUDUY010000005.1"/>
</dbReference>
<dbReference type="SUPFAM" id="SSF89392">
    <property type="entry name" value="Prokaryotic lipoproteins and lipoprotein localization factors"/>
    <property type="match status" value="1"/>
</dbReference>
<keyword evidence="1" id="KW-0732">Signal</keyword>
<protein>
    <submittedName>
        <fullName evidence="2">DUF2092 domain-containing protein</fullName>
    </submittedName>
</protein>
<proteinExistence type="predicted"/>
<dbReference type="Proteomes" id="UP001174839">
    <property type="component" value="Unassembled WGS sequence"/>
</dbReference>
<evidence type="ECO:0000313" key="2">
    <source>
        <dbReference type="EMBL" id="MDM9632038.1"/>
    </source>
</evidence>
<reference evidence="2" key="1">
    <citation type="submission" date="2023-06" db="EMBL/GenBank/DDBJ databases">
        <title>Robiginitalea aurantiacus sp. nov. and Algoriphagus sediminis sp. nov., isolated from coastal sediment.</title>
        <authorList>
            <person name="Zhou Z.Y."/>
            <person name="An J."/>
            <person name="Jia Y.W."/>
            <person name="Du Z.J."/>
        </authorList>
    </citation>
    <scope>NUCLEOTIDE SEQUENCE</scope>
    <source>
        <strain evidence="2">M39</strain>
    </source>
</reference>
<dbReference type="EMBL" id="JAUDUY010000005">
    <property type="protein sequence ID" value="MDM9632038.1"/>
    <property type="molecule type" value="Genomic_DNA"/>
</dbReference>
<accession>A0ABT7WGJ6</accession>